<dbReference type="SUPFAM" id="SSF53756">
    <property type="entry name" value="UDP-Glycosyltransferase/glycogen phosphorylase"/>
    <property type="match status" value="1"/>
</dbReference>
<organism evidence="3 4">
    <name type="scientific">Pedobacter lithocola</name>
    <dbReference type="NCBI Taxonomy" id="1908239"/>
    <lineage>
        <taxon>Bacteria</taxon>
        <taxon>Pseudomonadati</taxon>
        <taxon>Bacteroidota</taxon>
        <taxon>Sphingobacteriia</taxon>
        <taxon>Sphingobacteriales</taxon>
        <taxon>Sphingobacteriaceae</taxon>
        <taxon>Pedobacter</taxon>
    </lineage>
</organism>
<dbReference type="PANTHER" id="PTHR30160">
    <property type="entry name" value="TETRAACYLDISACCHARIDE 4'-KINASE-RELATED"/>
    <property type="match status" value="1"/>
</dbReference>
<accession>A0ABV8P7G9</accession>
<evidence type="ECO:0000256" key="1">
    <source>
        <dbReference type="ARBA" id="ARBA00022676"/>
    </source>
</evidence>
<dbReference type="EMBL" id="JBHSBW010000007">
    <property type="protein sequence ID" value="MFC4211148.1"/>
    <property type="molecule type" value="Genomic_DNA"/>
</dbReference>
<evidence type="ECO:0000313" key="3">
    <source>
        <dbReference type="EMBL" id="MFC4211148.1"/>
    </source>
</evidence>
<comment type="caution">
    <text evidence="3">The sequence shown here is derived from an EMBL/GenBank/DDBJ whole genome shotgun (WGS) entry which is preliminary data.</text>
</comment>
<dbReference type="RefSeq" id="WP_378983814.1">
    <property type="nucleotide sequence ID" value="NZ_JBHSBW010000007.1"/>
</dbReference>
<dbReference type="InterPro" id="IPR051199">
    <property type="entry name" value="LPS_LOS_Heptosyltrfase"/>
</dbReference>
<keyword evidence="2" id="KW-0808">Transferase</keyword>
<dbReference type="Gene3D" id="3.40.50.2000">
    <property type="entry name" value="Glycogen Phosphorylase B"/>
    <property type="match status" value="2"/>
</dbReference>
<dbReference type="Pfam" id="PF01075">
    <property type="entry name" value="Glyco_transf_9"/>
    <property type="match status" value="1"/>
</dbReference>
<sequence length="326" mass="36956">MKDPKKILVIRFSSMGDIIYTTPVVRCLKEQIPGAEIHFLTKKEFSYIYQNNPDLTKLHILKDTLNETISDIRRENFDLIVDLHNNLRTSIIKLITQIPALTYKKDRITKFLILKLRLKHLIDPRHLVERYLDAVKTLGIKNDNKPIDYYIAKDYSLNDFLPESHQKKFVAFVIGATHFTKRLPNDKIIEICKQLNLPVVLLGGADVKDNAEIIKSACGNNIFSTCGYTNLDQSVFLVSKADKVIGFDTGLTHISEAFNKPLASIWGGTTPDLLGVQPYKISDSFIVGVDLDCRPCSKFGLEKCPLNHFNCMKNIPTETIVSFING</sequence>
<keyword evidence="4" id="KW-1185">Reference proteome</keyword>
<dbReference type="CDD" id="cd03789">
    <property type="entry name" value="GT9_LPS_heptosyltransferase"/>
    <property type="match status" value="1"/>
</dbReference>
<protein>
    <submittedName>
        <fullName evidence="3">Glycosyltransferase family 9 protein</fullName>
    </submittedName>
</protein>
<name>A0ABV8P7G9_9SPHI</name>
<evidence type="ECO:0000256" key="2">
    <source>
        <dbReference type="ARBA" id="ARBA00022679"/>
    </source>
</evidence>
<gene>
    <name evidence="3" type="ORF">ACFOWA_08155</name>
</gene>
<dbReference type="Proteomes" id="UP001595789">
    <property type="component" value="Unassembled WGS sequence"/>
</dbReference>
<evidence type="ECO:0000313" key="4">
    <source>
        <dbReference type="Proteomes" id="UP001595789"/>
    </source>
</evidence>
<keyword evidence="1" id="KW-0328">Glycosyltransferase</keyword>
<proteinExistence type="predicted"/>
<reference evidence="4" key="1">
    <citation type="journal article" date="2019" name="Int. J. Syst. Evol. Microbiol.">
        <title>The Global Catalogue of Microorganisms (GCM) 10K type strain sequencing project: providing services to taxonomists for standard genome sequencing and annotation.</title>
        <authorList>
            <consortium name="The Broad Institute Genomics Platform"/>
            <consortium name="The Broad Institute Genome Sequencing Center for Infectious Disease"/>
            <person name="Wu L."/>
            <person name="Ma J."/>
        </authorList>
    </citation>
    <scope>NUCLEOTIDE SEQUENCE [LARGE SCALE GENOMIC DNA]</scope>
    <source>
        <strain evidence="4">CCM 8691</strain>
    </source>
</reference>
<dbReference type="InterPro" id="IPR002201">
    <property type="entry name" value="Glyco_trans_9"/>
</dbReference>